<accession>A0A830GST2</accession>
<name>A0A830GST2_9CREN</name>
<dbReference type="RefSeq" id="WP_075058994.1">
    <property type="nucleotide sequence ID" value="NZ_BMNL01000002.1"/>
</dbReference>
<dbReference type="Pfam" id="PF07849">
    <property type="entry name" value="DUF1641"/>
    <property type="match status" value="1"/>
</dbReference>
<protein>
    <recommendedName>
        <fullName evidence="3">DUF1641 domain-containing protein</fullName>
    </recommendedName>
</protein>
<comment type="caution">
    <text evidence="1">The sequence shown here is derived from an EMBL/GenBank/DDBJ whole genome shotgun (WGS) entry which is preliminary data.</text>
</comment>
<dbReference type="EMBL" id="BMNL01000002">
    <property type="protein sequence ID" value="GGP20380.1"/>
    <property type="molecule type" value="Genomic_DNA"/>
</dbReference>
<organism evidence="1 2">
    <name type="scientific">Thermocladium modestius</name>
    <dbReference type="NCBI Taxonomy" id="62609"/>
    <lineage>
        <taxon>Archaea</taxon>
        <taxon>Thermoproteota</taxon>
        <taxon>Thermoprotei</taxon>
        <taxon>Thermoproteales</taxon>
        <taxon>Thermoproteaceae</taxon>
        <taxon>Thermocladium</taxon>
    </lineage>
</organism>
<proteinExistence type="predicted"/>
<evidence type="ECO:0008006" key="3">
    <source>
        <dbReference type="Google" id="ProtNLM"/>
    </source>
</evidence>
<evidence type="ECO:0000313" key="1">
    <source>
        <dbReference type="EMBL" id="GGP20380.1"/>
    </source>
</evidence>
<dbReference type="AlphaFoldDB" id="A0A830GST2"/>
<keyword evidence="2" id="KW-1185">Reference proteome</keyword>
<gene>
    <name evidence="1" type="ORF">GCM10007981_08220</name>
</gene>
<dbReference type="Proteomes" id="UP000610960">
    <property type="component" value="Unassembled WGS sequence"/>
</dbReference>
<reference evidence="1" key="2">
    <citation type="submission" date="2020-09" db="EMBL/GenBank/DDBJ databases">
        <authorList>
            <person name="Sun Q."/>
            <person name="Ohkuma M."/>
        </authorList>
    </citation>
    <scope>NUCLEOTIDE SEQUENCE</scope>
    <source>
        <strain evidence="1">JCM 10088</strain>
    </source>
</reference>
<reference evidence="1" key="1">
    <citation type="journal article" date="2014" name="Int. J. Syst. Evol. Microbiol.">
        <title>Complete genome sequence of Corynebacterium casei LMG S-19264T (=DSM 44701T), isolated from a smear-ripened cheese.</title>
        <authorList>
            <consortium name="US DOE Joint Genome Institute (JGI-PGF)"/>
            <person name="Walter F."/>
            <person name="Albersmeier A."/>
            <person name="Kalinowski J."/>
            <person name="Ruckert C."/>
        </authorList>
    </citation>
    <scope>NUCLEOTIDE SEQUENCE</scope>
    <source>
        <strain evidence="1">JCM 10088</strain>
    </source>
</reference>
<evidence type="ECO:0000313" key="2">
    <source>
        <dbReference type="Proteomes" id="UP000610960"/>
    </source>
</evidence>
<sequence>MSSDGEIKEIMELLKSINDKLNASGIGLLAEADASTKFEELIKLLMEPKVIDLIHKATQLLDALSKVNPATIILLSTLIGCISPSLDIDAIANAPKATLSDLINQLNEEDTQRMIGLLINIIKQASVCMKAIQ</sequence>
<dbReference type="InterPro" id="IPR012440">
    <property type="entry name" value="DUF1641"/>
</dbReference>